<keyword evidence="6" id="KW-1185">Reference proteome</keyword>
<dbReference type="Proteomes" id="UP001524587">
    <property type="component" value="Unassembled WGS sequence"/>
</dbReference>
<name>A0ABT1W9N7_9PROT</name>
<evidence type="ECO:0000256" key="3">
    <source>
        <dbReference type="ARBA" id="ARBA00022898"/>
    </source>
</evidence>
<dbReference type="SUPFAM" id="SSF53686">
    <property type="entry name" value="Tryptophan synthase beta subunit-like PLP-dependent enzymes"/>
    <property type="match status" value="1"/>
</dbReference>
<dbReference type="RefSeq" id="WP_422864003.1">
    <property type="nucleotide sequence ID" value="NZ_JAMSKV010000006.1"/>
</dbReference>
<evidence type="ECO:0000256" key="2">
    <source>
        <dbReference type="ARBA" id="ARBA00008639"/>
    </source>
</evidence>
<dbReference type="NCBIfam" id="TIGR01275">
    <property type="entry name" value="ACC_deam_rel"/>
    <property type="match status" value="1"/>
</dbReference>
<evidence type="ECO:0000313" key="5">
    <source>
        <dbReference type="EMBL" id="MCQ8278523.1"/>
    </source>
</evidence>
<evidence type="ECO:0000313" key="6">
    <source>
        <dbReference type="Proteomes" id="UP001524587"/>
    </source>
</evidence>
<keyword evidence="3" id="KW-0663">Pyridoxal phosphate</keyword>
<dbReference type="Gene3D" id="3.40.50.1100">
    <property type="match status" value="2"/>
</dbReference>
<evidence type="ECO:0000259" key="4">
    <source>
        <dbReference type="Pfam" id="PF00291"/>
    </source>
</evidence>
<dbReference type="InterPro" id="IPR001926">
    <property type="entry name" value="TrpB-like_PALP"/>
</dbReference>
<evidence type="ECO:0000256" key="1">
    <source>
        <dbReference type="ARBA" id="ARBA00001933"/>
    </source>
</evidence>
<comment type="caution">
    <text evidence="5">The sequence shown here is derived from an EMBL/GenBank/DDBJ whole genome shotgun (WGS) entry which is preliminary data.</text>
</comment>
<comment type="cofactor">
    <cofactor evidence="1">
        <name>pyridoxal 5'-phosphate</name>
        <dbReference type="ChEBI" id="CHEBI:597326"/>
    </cofactor>
</comment>
<dbReference type="PANTHER" id="PTHR43780:SF2">
    <property type="entry name" value="1-AMINOCYCLOPROPANE-1-CARBOXYLATE DEAMINASE-RELATED"/>
    <property type="match status" value="1"/>
</dbReference>
<comment type="similarity">
    <text evidence="2">Belongs to the ACC deaminase/D-cysteine desulfhydrase family.</text>
</comment>
<dbReference type="InterPro" id="IPR027278">
    <property type="entry name" value="ACCD_DCysDesulf"/>
</dbReference>
<dbReference type="InterPro" id="IPR036052">
    <property type="entry name" value="TrpB-like_PALP_sf"/>
</dbReference>
<sequence length="335" mass="35249">MHLDDFPRVPLGFLPTPIEDMPRLGAEIGVALSCKRDDFTGFGVGGNKIRKIEYLMAEAMAEGANVLITTGGHQSNHARVVAAAAARFGMRSVLVLRGNAPSSFQGNLLLDRLFGAEVEFLDPDAYFDLIAGRMQAHADAASAKGEVPFIIPLGGATAVGALGYVRAVQEMAEQHRQQKRSPPDAIVVPAGSGGTLAGLVVGCHLHWPKTRVIGISVSRDARWFQERVAEMASGCLALLGGGRSWSPEEILVSDEYVGTRYGVPSPDGNEAVRQAARLEGLLLDPIYTGKAMAGLTGLVRSGVLARGSAVLFVHCGGSPAIYPFSESVLGSDSSA</sequence>
<gene>
    <name evidence="5" type="ORF">NFI95_08670</name>
</gene>
<organism evidence="5 6">
    <name type="scientific">Endosaccharibacter trunci</name>
    <dbReference type="NCBI Taxonomy" id="2812733"/>
    <lineage>
        <taxon>Bacteria</taxon>
        <taxon>Pseudomonadati</taxon>
        <taxon>Pseudomonadota</taxon>
        <taxon>Alphaproteobacteria</taxon>
        <taxon>Acetobacterales</taxon>
        <taxon>Acetobacteraceae</taxon>
        <taxon>Endosaccharibacter</taxon>
    </lineage>
</organism>
<dbReference type="PANTHER" id="PTHR43780">
    <property type="entry name" value="1-AMINOCYCLOPROPANE-1-CARBOXYLATE DEAMINASE-RELATED"/>
    <property type="match status" value="1"/>
</dbReference>
<feature type="domain" description="Tryptophan synthase beta chain-like PALP" evidence="4">
    <location>
        <begin position="12"/>
        <end position="316"/>
    </location>
</feature>
<dbReference type="Pfam" id="PF00291">
    <property type="entry name" value="PALP"/>
    <property type="match status" value="1"/>
</dbReference>
<protein>
    <submittedName>
        <fullName evidence="5">D-cysteine desulfhydrase family protein</fullName>
    </submittedName>
</protein>
<accession>A0ABT1W9N7</accession>
<dbReference type="EMBL" id="JAMSKV010000006">
    <property type="protein sequence ID" value="MCQ8278523.1"/>
    <property type="molecule type" value="Genomic_DNA"/>
</dbReference>
<dbReference type="InterPro" id="IPR005966">
    <property type="entry name" value="D-Cys_desShydrase"/>
</dbReference>
<reference evidence="5 6" key="1">
    <citation type="submission" date="2022-06" db="EMBL/GenBank/DDBJ databases">
        <title>Endosaccharibacter gen. nov., sp. nov., endophytic bacteria isolated from sugarcane.</title>
        <authorList>
            <person name="Pitiwittayakul N."/>
            <person name="Yukphan P."/>
            <person name="Charoenyingcharoen P."/>
            <person name="Tanasupawat S."/>
        </authorList>
    </citation>
    <scope>NUCLEOTIDE SEQUENCE [LARGE SCALE GENOMIC DNA]</scope>
    <source>
        <strain evidence="5 6">KSS8</strain>
    </source>
</reference>
<dbReference type="PIRSF" id="PIRSF006278">
    <property type="entry name" value="ACCD_DCysDesulf"/>
    <property type="match status" value="1"/>
</dbReference>
<proteinExistence type="inferred from homology"/>